<organism evidence="4 5">
    <name type="scientific">Phreatobacter cathodiphilus</name>
    <dbReference type="NCBI Taxonomy" id="1868589"/>
    <lineage>
        <taxon>Bacteria</taxon>
        <taxon>Pseudomonadati</taxon>
        <taxon>Pseudomonadota</taxon>
        <taxon>Alphaproteobacteria</taxon>
        <taxon>Hyphomicrobiales</taxon>
        <taxon>Phreatobacteraceae</taxon>
        <taxon>Phreatobacter</taxon>
    </lineage>
</organism>
<dbReference type="OrthoDB" id="9789133at2"/>
<dbReference type="InterPro" id="IPR022877">
    <property type="entry name" value="UPF0173"/>
</dbReference>
<dbReference type="HAMAP" id="MF_00457">
    <property type="entry name" value="UPF0173"/>
    <property type="match status" value="1"/>
</dbReference>
<accession>A0A2S0N8S9</accession>
<dbReference type="RefSeq" id="WP_106747917.1">
    <property type="nucleotide sequence ID" value="NZ_CP027668.1"/>
</dbReference>
<dbReference type="Proteomes" id="UP000237889">
    <property type="component" value="Chromosome"/>
</dbReference>
<evidence type="ECO:0000313" key="4">
    <source>
        <dbReference type="EMBL" id="AVO44574.1"/>
    </source>
</evidence>
<dbReference type="SUPFAM" id="SSF56281">
    <property type="entry name" value="Metallo-hydrolase/oxidoreductase"/>
    <property type="match status" value="1"/>
</dbReference>
<keyword evidence="5" id="KW-1185">Reference proteome</keyword>
<dbReference type="SMART" id="SM00849">
    <property type="entry name" value="Lactamase_B"/>
    <property type="match status" value="1"/>
</dbReference>
<dbReference type="EMBL" id="CP027668">
    <property type="protein sequence ID" value="AVO44574.1"/>
    <property type="molecule type" value="Genomic_DNA"/>
</dbReference>
<evidence type="ECO:0000256" key="2">
    <source>
        <dbReference type="HAMAP-Rule" id="MF_00457"/>
    </source>
</evidence>
<dbReference type="InterPro" id="IPR050114">
    <property type="entry name" value="UPF0173_UPF0282_UlaG_hydrolase"/>
</dbReference>
<dbReference type="Gene3D" id="3.60.15.10">
    <property type="entry name" value="Ribonuclease Z/Hydroxyacylglutathione hydrolase-like"/>
    <property type="match status" value="1"/>
</dbReference>
<reference evidence="4 5" key="1">
    <citation type="submission" date="2018-03" db="EMBL/GenBank/DDBJ databases">
        <title>Genome sequencing of Phreatobacter sp.</title>
        <authorList>
            <person name="Kim S.-J."/>
            <person name="Heo J."/>
            <person name="Kwon S.-W."/>
        </authorList>
    </citation>
    <scope>NUCLEOTIDE SEQUENCE [LARGE SCALE GENOMIC DNA]</scope>
    <source>
        <strain evidence="4 5">S-12</strain>
    </source>
</reference>
<name>A0A2S0N8S9_9HYPH</name>
<sequence>MKLTWLGHSAFRLDFGSSVVLIDPFLTGNPSFTGDRAEAVAGATHILLTHGHADHVGDTLAIAQETGAKVVTNYDLCMYLANKGLKAFDPMNCGGTTDQGDFTVTLTNALHSSCDFHDGVSHALGNPNGLIVKQKGGVVLYAMGDTDMMPDMGLIAEYHKPTHALVPIGDRFTMGGDAAAFACKKFFRFDTVVPCHYATFGLLDQTADKFVAGMAGSKTKVAVPKSGGSVMF</sequence>
<dbReference type="PANTHER" id="PTHR43546:SF3">
    <property type="entry name" value="UPF0173 METAL-DEPENDENT HYDROLASE MJ1163"/>
    <property type="match status" value="1"/>
</dbReference>
<protein>
    <recommendedName>
        <fullName evidence="2">UPF0173 metal-dependent hydrolase C6569_05590</fullName>
    </recommendedName>
</protein>
<dbReference type="InterPro" id="IPR036866">
    <property type="entry name" value="RibonucZ/Hydroxyglut_hydro"/>
</dbReference>
<dbReference type="PANTHER" id="PTHR43546">
    <property type="entry name" value="UPF0173 METAL-DEPENDENT HYDROLASE MJ1163-RELATED"/>
    <property type="match status" value="1"/>
</dbReference>
<dbReference type="AlphaFoldDB" id="A0A2S0N8S9"/>
<dbReference type="InterPro" id="IPR001279">
    <property type="entry name" value="Metallo-B-lactamas"/>
</dbReference>
<evidence type="ECO:0000313" key="5">
    <source>
        <dbReference type="Proteomes" id="UP000237889"/>
    </source>
</evidence>
<keyword evidence="1 2" id="KW-0378">Hydrolase</keyword>
<dbReference type="Pfam" id="PF12706">
    <property type="entry name" value="Lactamase_B_2"/>
    <property type="match status" value="1"/>
</dbReference>
<evidence type="ECO:0000256" key="1">
    <source>
        <dbReference type="ARBA" id="ARBA00022801"/>
    </source>
</evidence>
<gene>
    <name evidence="4" type="ORF">C6569_05590</name>
</gene>
<evidence type="ECO:0000259" key="3">
    <source>
        <dbReference type="SMART" id="SM00849"/>
    </source>
</evidence>
<comment type="similarity">
    <text evidence="2">Belongs to the UPF0173 family.</text>
</comment>
<proteinExistence type="inferred from homology"/>
<dbReference type="GO" id="GO:0016787">
    <property type="term" value="F:hydrolase activity"/>
    <property type="evidence" value="ECO:0007669"/>
    <property type="project" value="UniProtKB-UniRule"/>
</dbReference>
<dbReference type="KEGG" id="phr:C6569_05590"/>
<dbReference type="NCBIfam" id="NF001911">
    <property type="entry name" value="PRK00685.1"/>
    <property type="match status" value="1"/>
</dbReference>
<feature type="domain" description="Metallo-beta-lactamase" evidence="3">
    <location>
        <begin position="7"/>
        <end position="170"/>
    </location>
</feature>